<dbReference type="GO" id="GO:0000981">
    <property type="term" value="F:DNA-binding transcription factor activity, RNA polymerase II-specific"/>
    <property type="evidence" value="ECO:0007669"/>
    <property type="project" value="InterPro"/>
</dbReference>
<reference evidence="8" key="1">
    <citation type="submission" date="2019-11" db="EMBL/GenBank/DDBJ databases">
        <title>Bipolaris sorokiniana Genome sequencing.</title>
        <authorList>
            <person name="Wang H."/>
        </authorList>
    </citation>
    <scope>NUCLEOTIDE SEQUENCE</scope>
</reference>
<dbReference type="InterPro" id="IPR036864">
    <property type="entry name" value="Zn2-C6_fun-type_DNA-bd_sf"/>
</dbReference>
<comment type="subcellular location">
    <subcellularLocation>
        <location evidence="1">Nucleus</location>
    </subcellularLocation>
</comment>
<dbReference type="InterPro" id="IPR001138">
    <property type="entry name" value="Zn2Cys6_DnaBD"/>
</dbReference>
<dbReference type="CDD" id="cd00067">
    <property type="entry name" value="GAL4"/>
    <property type="match status" value="1"/>
</dbReference>
<name>A0A8H5ZQI3_COCSA</name>
<proteinExistence type="predicted"/>
<evidence type="ECO:0000256" key="1">
    <source>
        <dbReference type="ARBA" id="ARBA00004123"/>
    </source>
</evidence>
<gene>
    <name evidence="8" type="ORF">GGP41_001883</name>
</gene>
<keyword evidence="4" id="KW-0804">Transcription</keyword>
<dbReference type="GO" id="GO:0005634">
    <property type="term" value="C:nucleus"/>
    <property type="evidence" value="ECO:0007669"/>
    <property type="project" value="UniProtKB-SubCell"/>
</dbReference>
<feature type="domain" description="Zn(2)-C6 fungal-type" evidence="7">
    <location>
        <begin position="39"/>
        <end position="71"/>
    </location>
</feature>
<dbReference type="PANTHER" id="PTHR31845">
    <property type="entry name" value="FINGER DOMAIN PROTEIN, PUTATIVE-RELATED"/>
    <property type="match status" value="1"/>
</dbReference>
<dbReference type="PROSITE" id="PS50048">
    <property type="entry name" value="ZN2_CY6_FUNGAL_2"/>
    <property type="match status" value="1"/>
</dbReference>
<evidence type="ECO:0000313" key="9">
    <source>
        <dbReference type="Proteomes" id="UP000624244"/>
    </source>
</evidence>
<dbReference type="Gene3D" id="4.10.240.10">
    <property type="entry name" value="Zn(2)-C6 fungal-type DNA-binding domain"/>
    <property type="match status" value="1"/>
</dbReference>
<evidence type="ECO:0000259" key="7">
    <source>
        <dbReference type="PROSITE" id="PS50048"/>
    </source>
</evidence>
<dbReference type="AlphaFoldDB" id="A0A8H5ZQI3"/>
<evidence type="ECO:0000256" key="4">
    <source>
        <dbReference type="ARBA" id="ARBA00023163"/>
    </source>
</evidence>
<evidence type="ECO:0000256" key="6">
    <source>
        <dbReference type="SAM" id="MobiDB-lite"/>
    </source>
</evidence>
<accession>A0A8H5ZQI3</accession>
<dbReference type="SMART" id="SM00066">
    <property type="entry name" value="GAL4"/>
    <property type="match status" value="1"/>
</dbReference>
<evidence type="ECO:0000256" key="5">
    <source>
        <dbReference type="ARBA" id="ARBA00023242"/>
    </source>
</evidence>
<feature type="region of interest" description="Disordered" evidence="6">
    <location>
        <begin position="1"/>
        <end position="27"/>
    </location>
</feature>
<evidence type="ECO:0000256" key="2">
    <source>
        <dbReference type="ARBA" id="ARBA00023015"/>
    </source>
</evidence>
<dbReference type="SUPFAM" id="SSF57701">
    <property type="entry name" value="Zn2/Cys6 DNA-binding domain"/>
    <property type="match status" value="1"/>
</dbReference>
<dbReference type="InterPro" id="IPR051089">
    <property type="entry name" value="prtT"/>
</dbReference>
<feature type="compositionally biased region" description="Polar residues" evidence="6">
    <location>
        <begin position="137"/>
        <end position="149"/>
    </location>
</feature>
<evidence type="ECO:0000256" key="3">
    <source>
        <dbReference type="ARBA" id="ARBA00023125"/>
    </source>
</evidence>
<dbReference type="GO" id="GO:0000976">
    <property type="term" value="F:transcription cis-regulatory region binding"/>
    <property type="evidence" value="ECO:0007669"/>
    <property type="project" value="TreeGrafter"/>
</dbReference>
<sequence length="612" mass="68254">MPPKRPWSQSNDGHCSPQSRPSDSSLDIHAPSISRKVKACAACRKQKIKCIIDDRGPPCKRCTERNLACVLNKSLQTLIEERGHCVRHDTTAYLQLRLTIARRWRHTLAADLEHVHVALQQVLSQLSLPPLPPLQSEVTAQQDESPQNMTERDDPGPSCDNSPQLSPGDDALHVPIESLYQITRLRALRSDDIPDASVPSLAHPPNQPINDFISKGIIGAEDAQRLVKIYLQRIDKFIYLLGGGNYRDLESMRRGSPILTAAICTVAALHDPADNHLYGPCNREFRRLVAASMFEHRINRDCMRAMCVGAYWLHDISWTLSGCAIRRATEINLHRNYQLVIQKNNEDAMDCMRIWYILYICDHHLSVLVFVSQLASFGKRIDQWMGFWTTELMKLHERIGEFPGKGVILHHHFAKLYLHSHVFRGLKGAAVPTYFRESALAAVSASTAIIELILGDPDVRESLVGIPHYIHSMIAFACVLLLKVAAQHSGQYIDDGFVLDLITRVVQQFRSTSTGKYHLVHLMADGLERMAASKIQSPSVLQMQNPSPNGDPQVGLSHGIGNTATPFNTNNTGTTYANNLAGTGFEGEFGLETSQFLLSDFGNFDFNFGGMG</sequence>
<dbReference type="Proteomes" id="UP000624244">
    <property type="component" value="Unassembled WGS sequence"/>
</dbReference>
<dbReference type="PANTHER" id="PTHR31845:SF19">
    <property type="entry name" value="TRANSCRIPTION FACTOR DOMAIN-CONTAINING PROTEIN"/>
    <property type="match status" value="1"/>
</dbReference>
<dbReference type="GO" id="GO:0008270">
    <property type="term" value="F:zinc ion binding"/>
    <property type="evidence" value="ECO:0007669"/>
    <property type="project" value="InterPro"/>
</dbReference>
<comment type="caution">
    <text evidence="8">The sequence shown here is derived from an EMBL/GenBank/DDBJ whole genome shotgun (WGS) entry which is preliminary data.</text>
</comment>
<dbReference type="EMBL" id="WNKQ01000002">
    <property type="protein sequence ID" value="KAF5853356.1"/>
    <property type="molecule type" value="Genomic_DNA"/>
</dbReference>
<dbReference type="Pfam" id="PF00172">
    <property type="entry name" value="Zn_clus"/>
    <property type="match status" value="1"/>
</dbReference>
<keyword evidence="3" id="KW-0238">DNA-binding</keyword>
<dbReference type="PROSITE" id="PS00463">
    <property type="entry name" value="ZN2_CY6_FUNGAL_1"/>
    <property type="match status" value="1"/>
</dbReference>
<organism evidence="8 9">
    <name type="scientific">Cochliobolus sativus</name>
    <name type="common">Common root rot and spot blotch fungus</name>
    <name type="synonym">Bipolaris sorokiniana</name>
    <dbReference type="NCBI Taxonomy" id="45130"/>
    <lineage>
        <taxon>Eukaryota</taxon>
        <taxon>Fungi</taxon>
        <taxon>Dikarya</taxon>
        <taxon>Ascomycota</taxon>
        <taxon>Pezizomycotina</taxon>
        <taxon>Dothideomycetes</taxon>
        <taxon>Pleosporomycetidae</taxon>
        <taxon>Pleosporales</taxon>
        <taxon>Pleosporineae</taxon>
        <taxon>Pleosporaceae</taxon>
        <taxon>Bipolaris</taxon>
    </lineage>
</organism>
<feature type="region of interest" description="Disordered" evidence="6">
    <location>
        <begin position="133"/>
        <end position="171"/>
    </location>
</feature>
<evidence type="ECO:0000313" key="8">
    <source>
        <dbReference type="EMBL" id="KAF5853356.1"/>
    </source>
</evidence>
<feature type="compositionally biased region" description="Polar residues" evidence="6">
    <location>
        <begin position="7"/>
        <end position="25"/>
    </location>
</feature>
<keyword evidence="5" id="KW-0539">Nucleus</keyword>
<protein>
    <recommendedName>
        <fullName evidence="7">Zn(2)-C6 fungal-type domain-containing protein</fullName>
    </recommendedName>
</protein>
<dbReference type="CDD" id="cd12148">
    <property type="entry name" value="fungal_TF_MHR"/>
    <property type="match status" value="1"/>
</dbReference>
<keyword evidence="2" id="KW-0805">Transcription regulation</keyword>